<dbReference type="KEGG" id="paun:MJA45_21960"/>
<protein>
    <recommendedName>
        <fullName evidence="4">Lipoprotein</fullName>
    </recommendedName>
</protein>
<reference evidence="2 3" key="1">
    <citation type="submission" date="2022-02" db="EMBL/GenBank/DDBJ databases">
        <title>Paenibacillus sp. MBLB1776 Whole Genome Shotgun Sequencing.</title>
        <authorList>
            <person name="Hwang C.Y."/>
            <person name="Cho E.-S."/>
            <person name="Seo M.-J."/>
        </authorList>
    </citation>
    <scope>NUCLEOTIDE SEQUENCE [LARGE SCALE GENOMIC DNA]</scope>
    <source>
        <strain evidence="2 3">MBLB1776</strain>
    </source>
</reference>
<accession>A0AA96LBM5</accession>
<dbReference type="RefSeq" id="WP_315604034.1">
    <property type="nucleotide sequence ID" value="NZ_CP130318.1"/>
</dbReference>
<dbReference type="PROSITE" id="PS51257">
    <property type="entry name" value="PROKAR_LIPOPROTEIN"/>
    <property type="match status" value="1"/>
</dbReference>
<evidence type="ECO:0000256" key="1">
    <source>
        <dbReference type="SAM" id="SignalP"/>
    </source>
</evidence>
<sequence>MRQSVRRVRSQTLVLTAALMMLAAGCASQPSAPAGSAAPSAKAAAAAPSAAAVSPSPGSDAITQQEAGIKIRVEMKEIASFLSMSKEGPIIPGLMQNAVPQGLAYVPAQKWLVVSYYRDKSKASFLSILDETTGKLVKSVMLQTEPGKAYTGHAGGVTFSGKHLWISSDGYLYQLKLEDVVNAKDGDAVVFAGTVKTEVRSSFSAYSDGILWAGEFAYGKDYPTSETHYMDNREGKQHKAWVVGYKLDPATDLLPAGKKAEANGVVTPDYILSIPDAVQGMEINKDRVILSSSYNRNNPGVLLKYANPLSGTPQKKVKIGSAEVPVWLLDGQAKQAELISPPMTEGVAHTPAGLYVLFESGAAAYRSNGAYPLDHLYLVNWKQ</sequence>
<proteinExistence type="predicted"/>
<keyword evidence="3" id="KW-1185">Reference proteome</keyword>
<dbReference type="InterPro" id="IPR011044">
    <property type="entry name" value="Quino_amine_DH_bsu"/>
</dbReference>
<evidence type="ECO:0000313" key="3">
    <source>
        <dbReference type="Proteomes" id="UP001305702"/>
    </source>
</evidence>
<dbReference type="SUPFAM" id="SSF50969">
    <property type="entry name" value="YVTN repeat-like/Quinoprotein amine dehydrogenase"/>
    <property type="match status" value="1"/>
</dbReference>
<feature type="chain" id="PRO_5041694261" description="Lipoprotein" evidence="1">
    <location>
        <begin position="27"/>
        <end position="383"/>
    </location>
</feature>
<name>A0AA96LBM5_9BACL</name>
<feature type="signal peptide" evidence="1">
    <location>
        <begin position="1"/>
        <end position="26"/>
    </location>
</feature>
<organism evidence="2 3">
    <name type="scientific">Paenibacillus aurantius</name>
    <dbReference type="NCBI Taxonomy" id="2918900"/>
    <lineage>
        <taxon>Bacteria</taxon>
        <taxon>Bacillati</taxon>
        <taxon>Bacillota</taxon>
        <taxon>Bacilli</taxon>
        <taxon>Bacillales</taxon>
        <taxon>Paenibacillaceae</taxon>
        <taxon>Paenibacillus</taxon>
    </lineage>
</organism>
<dbReference type="AlphaFoldDB" id="A0AA96LBM5"/>
<evidence type="ECO:0008006" key="4">
    <source>
        <dbReference type="Google" id="ProtNLM"/>
    </source>
</evidence>
<gene>
    <name evidence="2" type="ORF">MJA45_21960</name>
</gene>
<dbReference type="EMBL" id="CP130318">
    <property type="protein sequence ID" value="WNQ10260.1"/>
    <property type="molecule type" value="Genomic_DNA"/>
</dbReference>
<dbReference type="Proteomes" id="UP001305702">
    <property type="component" value="Chromosome"/>
</dbReference>
<evidence type="ECO:0000313" key="2">
    <source>
        <dbReference type="EMBL" id="WNQ10260.1"/>
    </source>
</evidence>
<keyword evidence="1" id="KW-0732">Signal</keyword>